<dbReference type="AlphaFoldDB" id="A0A4D4N5P3"/>
<gene>
    <name evidence="8" type="ORF">SAV31267_088090</name>
</gene>
<keyword evidence="4" id="KW-0511">Multifunctional enzyme</keyword>
<dbReference type="CDD" id="cd00833">
    <property type="entry name" value="PKS"/>
    <property type="match status" value="1"/>
</dbReference>
<dbReference type="Gene3D" id="3.40.47.10">
    <property type="match status" value="1"/>
</dbReference>
<dbReference type="Pfam" id="PF00109">
    <property type="entry name" value="ketoacyl-synt"/>
    <property type="match status" value="1"/>
</dbReference>
<reference evidence="8 9" key="1">
    <citation type="submission" date="2019-04" db="EMBL/GenBank/DDBJ databases">
        <title>Draft genome sequences of Streptomyces avermitilis ATCC 31267.</title>
        <authorList>
            <person name="Komaki H."/>
            <person name="Tamura T."/>
            <person name="Hosoyama A."/>
        </authorList>
    </citation>
    <scope>NUCLEOTIDE SEQUENCE [LARGE SCALE GENOMIC DNA]</scope>
    <source>
        <strain evidence="8 9">ATCC 31267</strain>
    </source>
</reference>
<dbReference type="InterPro" id="IPR009081">
    <property type="entry name" value="PP-bd_ACP"/>
</dbReference>
<dbReference type="Proteomes" id="UP000299211">
    <property type="component" value="Unassembled WGS sequence"/>
</dbReference>
<dbReference type="EMBL" id="BJHY01000001">
    <property type="protein sequence ID" value="GDY79324.1"/>
    <property type="molecule type" value="Genomic_DNA"/>
</dbReference>
<dbReference type="SMART" id="SM01294">
    <property type="entry name" value="PKS_PP_betabranch"/>
    <property type="match status" value="1"/>
</dbReference>
<dbReference type="GO" id="GO:0004312">
    <property type="term" value="F:fatty acid synthase activity"/>
    <property type="evidence" value="ECO:0007669"/>
    <property type="project" value="TreeGrafter"/>
</dbReference>
<sequence>MVFSSAAATFGPAGQGSYAAANAYVEAIVRHRRGEGLPGLAVAWGPWAGGGMAEGAVGQMRRRGLAAMTPETALVALGQALDHDETCVTVADIDWDRFTANSLPGSRLSPLISDIPEARLARETTGLDTATASPDSFSARLKAMDTAEQERALLDLVRTYAATVLGHSTPTAVRPERAFRDLGFVSVSAVELRNRLNAVTGLLLPTTLIFDYPTPSALAGYLKEQLEEGAGGQRDIAPPVPASRVDVDEPIAIVGMACRFPGGVESAEDLWELVASGRDAVGEFPVDRGWDVEAFYDPEPGRAGSSYTRRGGFLEGAAEFDAGFFGISPREALAMDPQQRLMLEVSWEALERAGIDPATLRGSTTGVFAGMCSQDYADLVRRATEDLEGYAMTGLSSSVTSGRVAYTLGLEGPAVTVDTACSSSLVALHLACQALRSGECSLALAGGVTVMSTPGAFVEFSRQRGLSPDGRCKAYGSGADGVGWAEGVGVLLVERLSEAERRGHRVLAVVRGSAVNQDGASNGLTAPNGPSQQRVIRQALACAGLSVADVDVVEGHGTGTTLGDPIEAQALLATYGQGRSGSGRCGWGR</sequence>
<dbReference type="SMART" id="SM00825">
    <property type="entry name" value="PKS_KS"/>
    <property type="match status" value="1"/>
</dbReference>
<evidence type="ECO:0000259" key="7">
    <source>
        <dbReference type="PROSITE" id="PS52004"/>
    </source>
</evidence>
<dbReference type="PANTHER" id="PTHR43775">
    <property type="entry name" value="FATTY ACID SYNTHASE"/>
    <property type="match status" value="1"/>
</dbReference>
<dbReference type="InterPro" id="IPR014030">
    <property type="entry name" value="Ketoacyl_synth_N"/>
</dbReference>
<organism evidence="8 9">
    <name type="scientific">Streptomyces avermitilis</name>
    <dbReference type="NCBI Taxonomy" id="33903"/>
    <lineage>
        <taxon>Bacteria</taxon>
        <taxon>Bacillati</taxon>
        <taxon>Actinomycetota</taxon>
        <taxon>Actinomycetes</taxon>
        <taxon>Kitasatosporales</taxon>
        <taxon>Streptomycetaceae</taxon>
        <taxon>Streptomyces</taxon>
    </lineage>
</organism>
<evidence type="ECO:0000256" key="5">
    <source>
        <dbReference type="ARBA" id="ARBA00023315"/>
    </source>
</evidence>
<dbReference type="SUPFAM" id="SSF53901">
    <property type="entry name" value="Thiolase-like"/>
    <property type="match status" value="1"/>
</dbReference>
<protein>
    <submittedName>
        <fullName evidence="8">Uncharacterized protein</fullName>
    </submittedName>
</protein>
<dbReference type="Pfam" id="PF00550">
    <property type="entry name" value="PP-binding"/>
    <property type="match status" value="1"/>
</dbReference>
<accession>A0A4D4N5P3</accession>
<feature type="domain" description="Ketosynthase family 3 (KS3)" evidence="7">
    <location>
        <begin position="248"/>
        <end position="589"/>
    </location>
</feature>
<keyword evidence="2" id="KW-0597">Phosphoprotein</keyword>
<dbReference type="GO" id="GO:0017000">
    <property type="term" value="P:antibiotic biosynthetic process"/>
    <property type="evidence" value="ECO:0007669"/>
    <property type="project" value="UniProtKB-ARBA"/>
</dbReference>
<dbReference type="InterPro" id="IPR020841">
    <property type="entry name" value="PKS_Beta-ketoAc_synthase_dom"/>
</dbReference>
<dbReference type="PROSITE" id="PS52004">
    <property type="entry name" value="KS3_2"/>
    <property type="match status" value="1"/>
</dbReference>
<dbReference type="Pfam" id="PF08659">
    <property type="entry name" value="KR"/>
    <property type="match status" value="1"/>
</dbReference>
<keyword evidence="5" id="KW-0012">Acyltransferase</keyword>
<dbReference type="PROSITE" id="PS00606">
    <property type="entry name" value="KS3_1"/>
    <property type="match status" value="1"/>
</dbReference>
<dbReference type="GO" id="GO:0031177">
    <property type="term" value="F:phosphopantetheine binding"/>
    <property type="evidence" value="ECO:0007669"/>
    <property type="project" value="InterPro"/>
</dbReference>
<dbReference type="InterPro" id="IPR013968">
    <property type="entry name" value="PKS_KR"/>
</dbReference>
<evidence type="ECO:0000259" key="6">
    <source>
        <dbReference type="PROSITE" id="PS50075"/>
    </source>
</evidence>
<evidence type="ECO:0000313" key="9">
    <source>
        <dbReference type="Proteomes" id="UP000299211"/>
    </source>
</evidence>
<comment type="caution">
    <text evidence="8">The sequence shown here is derived from an EMBL/GenBank/DDBJ whole genome shotgun (WGS) entry which is preliminary data.</text>
</comment>
<dbReference type="PROSITE" id="PS50075">
    <property type="entry name" value="CARRIER"/>
    <property type="match status" value="1"/>
</dbReference>
<evidence type="ECO:0000256" key="2">
    <source>
        <dbReference type="ARBA" id="ARBA00022553"/>
    </source>
</evidence>
<dbReference type="PANTHER" id="PTHR43775:SF51">
    <property type="entry name" value="INACTIVE PHENOLPHTHIOCEROL SYNTHESIS POLYKETIDE SYNTHASE TYPE I PKS1-RELATED"/>
    <property type="match status" value="1"/>
</dbReference>
<dbReference type="InterPro" id="IPR016039">
    <property type="entry name" value="Thiolase-like"/>
</dbReference>
<dbReference type="FunFam" id="1.10.1200.10:FF:000007">
    <property type="entry name" value="Probable polyketide synthase pks17"/>
    <property type="match status" value="1"/>
</dbReference>
<dbReference type="InterPro" id="IPR036291">
    <property type="entry name" value="NAD(P)-bd_dom_sf"/>
</dbReference>
<dbReference type="SMART" id="SM00823">
    <property type="entry name" value="PKS_PP"/>
    <property type="match status" value="1"/>
</dbReference>
<dbReference type="SUPFAM" id="SSF47336">
    <property type="entry name" value="ACP-like"/>
    <property type="match status" value="1"/>
</dbReference>
<name>A0A4D4N5P3_STRAX</name>
<dbReference type="InterPro" id="IPR018201">
    <property type="entry name" value="Ketoacyl_synth_AS"/>
</dbReference>
<keyword evidence="1" id="KW-0596">Phosphopantetheine</keyword>
<dbReference type="InterPro" id="IPR036736">
    <property type="entry name" value="ACP-like_sf"/>
</dbReference>
<proteinExistence type="predicted"/>
<dbReference type="InterPro" id="IPR050091">
    <property type="entry name" value="PKS_NRPS_Biosynth_Enz"/>
</dbReference>
<dbReference type="InterPro" id="IPR014031">
    <property type="entry name" value="Ketoacyl_synth_C"/>
</dbReference>
<dbReference type="GO" id="GO:0004315">
    <property type="term" value="F:3-oxoacyl-[acyl-carrier-protein] synthase activity"/>
    <property type="evidence" value="ECO:0007669"/>
    <property type="project" value="InterPro"/>
</dbReference>
<evidence type="ECO:0000313" key="8">
    <source>
        <dbReference type="EMBL" id="GDY79324.1"/>
    </source>
</evidence>
<dbReference type="InterPro" id="IPR020806">
    <property type="entry name" value="PKS_PP-bd"/>
</dbReference>
<evidence type="ECO:0000256" key="1">
    <source>
        <dbReference type="ARBA" id="ARBA00022450"/>
    </source>
</evidence>
<dbReference type="Gene3D" id="1.10.1200.10">
    <property type="entry name" value="ACP-like"/>
    <property type="match status" value="1"/>
</dbReference>
<dbReference type="Gene3D" id="3.40.50.720">
    <property type="entry name" value="NAD(P)-binding Rossmann-like Domain"/>
    <property type="match status" value="1"/>
</dbReference>
<dbReference type="SUPFAM" id="SSF51735">
    <property type="entry name" value="NAD(P)-binding Rossmann-fold domains"/>
    <property type="match status" value="1"/>
</dbReference>
<evidence type="ECO:0000256" key="4">
    <source>
        <dbReference type="ARBA" id="ARBA00023268"/>
    </source>
</evidence>
<keyword evidence="3" id="KW-0808">Transferase</keyword>
<evidence type="ECO:0000256" key="3">
    <source>
        <dbReference type="ARBA" id="ARBA00022679"/>
    </source>
</evidence>
<feature type="domain" description="Carrier" evidence="6">
    <location>
        <begin position="151"/>
        <end position="226"/>
    </location>
</feature>
<dbReference type="Pfam" id="PF02801">
    <property type="entry name" value="Ketoacyl-synt_C"/>
    <property type="match status" value="1"/>
</dbReference>
<dbReference type="GO" id="GO:0006633">
    <property type="term" value="P:fatty acid biosynthetic process"/>
    <property type="evidence" value="ECO:0007669"/>
    <property type="project" value="InterPro"/>
</dbReference>